<accession>A0AAV7KRB4</accession>
<dbReference type="EMBL" id="JANPWB010000016">
    <property type="protein sequence ID" value="KAJ1081961.1"/>
    <property type="molecule type" value="Genomic_DNA"/>
</dbReference>
<keyword evidence="2" id="KW-1185">Reference proteome</keyword>
<gene>
    <name evidence="1" type="ORF">NDU88_002133</name>
</gene>
<reference evidence="1" key="1">
    <citation type="journal article" date="2022" name="bioRxiv">
        <title>Sequencing and chromosome-scale assembly of the giantPleurodeles waltlgenome.</title>
        <authorList>
            <person name="Brown T."/>
            <person name="Elewa A."/>
            <person name="Iarovenko S."/>
            <person name="Subramanian E."/>
            <person name="Araus A.J."/>
            <person name="Petzold A."/>
            <person name="Susuki M."/>
            <person name="Suzuki K.-i.T."/>
            <person name="Hayashi T."/>
            <person name="Toyoda A."/>
            <person name="Oliveira C."/>
            <person name="Osipova E."/>
            <person name="Leigh N.D."/>
            <person name="Simon A."/>
            <person name="Yun M.H."/>
        </authorList>
    </citation>
    <scope>NUCLEOTIDE SEQUENCE</scope>
    <source>
        <strain evidence="1">20211129_DDA</strain>
        <tissue evidence="1">Liver</tissue>
    </source>
</reference>
<comment type="caution">
    <text evidence="1">The sequence shown here is derived from an EMBL/GenBank/DDBJ whole genome shotgun (WGS) entry which is preliminary data.</text>
</comment>
<evidence type="ECO:0000313" key="1">
    <source>
        <dbReference type="EMBL" id="KAJ1081961.1"/>
    </source>
</evidence>
<dbReference type="AlphaFoldDB" id="A0AAV7KRB4"/>
<name>A0AAV7KRB4_PLEWA</name>
<sequence length="77" mass="8239">MELTGPQLPLLRRATSSVSGARTGGAHLCLCSRATFSLHCSSKTLLRSAQRQRKAPRSRPDSGAYWLVTADLPSGSL</sequence>
<evidence type="ECO:0000313" key="2">
    <source>
        <dbReference type="Proteomes" id="UP001066276"/>
    </source>
</evidence>
<proteinExistence type="predicted"/>
<protein>
    <submittedName>
        <fullName evidence="1">Uncharacterized protein</fullName>
    </submittedName>
</protein>
<dbReference type="Proteomes" id="UP001066276">
    <property type="component" value="Chromosome 12"/>
</dbReference>
<organism evidence="1 2">
    <name type="scientific">Pleurodeles waltl</name>
    <name type="common">Iberian ribbed newt</name>
    <dbReference type="NCBI Taxonomy" id="8319"/>
    <lineage>
        <taxon>Eukaryota</taxon>
        <taxon>Metazoa</taxon>
        <taxon>Chordata</taxon>
        <taxon>Craniata</taxon>
        <taxon>Vertebrata</taxon>
        <taxon>Euteleostomi</taxon>
        <taxon>Amphibia</taxon>
        <taxon>Batrachia</taxon>
        <taxon>Caudata</taxon>
        <taxon>Salamandroidea</taxon>
        <taxon>Salamandridae</taxon>
        <taxon>Pleurodelinae</taxon>
        <taxon>Pleurodeles</taxon>
    </lineage>
</organism>